<dbReference type="GO" id="GO:0006488">
    <property type="term" value="P:dolichol-linked oligosaccharide biosynthetic process"/>
    <property type="evidence" value="ECO:0007669"/>
    <property type="project" value="UniProtKB-UniRule"/>
</dbReference>
<comment type="function">
    <text evidence="12">Dol-P-Glc:Glc(2)Man(9)GlcNAc(2)-PP-Dol alpha-1,2-glucosyltransferase that operates in the biosynthetic pathway of dolichol-linked oligosaccharides, the glycan precursors employed in protein asparagine (N)-glycosylation. The assembly of dolichol-linked oligosaccharides begins on the cytosolic side of the endoplasmic reticulum membrane and finishes in its lumen. The sequential addition of sugars to dolichol pyrophosphate produces dolichol-linked oligosaccharides containing fourteen sugars, including two GlcNAcs, nine mannoses and three glucoses. Once assembled, the oligosaccharide is transferred from the lipid to nascent proteins by oligosaccharyltransferases. In the lumen of the endoplasmic reticulum, adds the third and last glucose residue from dolichyl phosphate glucose (Dol-P-Glc) onto the lipid-linked oligosaccharide intermediate Glc(2)Man(9)GlcNAc(2)-PP-Dol to produce Glc(3)Man(9)GlcNAc(2)-PP-Dol.</text>
</comment>
<evidence type="ECO:0000256" key="4">
    <source>
        <dbReference type="ARBA" id="ARBA00011967"/>
    </source>
</evidence>
<reference evidence="15" key="1">
    <citation type="thesis" date="2020" institute="ProQuest LLC" country="789 East Eisenhower Parkway, Ann Arbor, MI, USA">
        <title>Comparative Genomics and Chromosome Evolution.</title>
        <authorList>
            <person name="Mudd A.B."/>
        </authorList>
    </citation>
    <scope>NUCLEOTIDE SEQUENCE</scope>
    <source>
        <strain evidence="15">Female2</strain>
        <tissue evidence="15">Blood</tissue>
    </source>
</reference>
<feature type="transmembrane region" description="Helical" evidence="14">
    <location>
        <begin position="353"/>
        <end position="377"/>
    </location>
</feature>
<evidence type="ECO:0000313" key="16">
    <source>
        <dbReference type="Proteomes" id="UP000812440"/>
    </source>
</evidence>
<dbReference type="AlphaFoldDB" id="A0A8T2J8Z0"/>
<feature type="transmembrane region" description="Helical" evidence="14">
    <location>
        <begin position="319"/>
        <end position="341"/>
    </location>
</feature>
<evidence type="ECO:0000256" key="7">
    <source>
        <dbReference type="ARBA" id="ARBA00022679"/>
    </source>
</evidence>
<keyword evidence="7" id="KW-0808">Transferase</keyword>
<feature type="transmembrane region" description="Helical" evidence="14">
    <location>
        <begin position="98"/>
        <end position="117"/>
    </location>
</feature>
<evidence type="ECO:0000256" key="8">
    <source>
        <dbReference type="ARBA" id="ARBA00022692"/>
    </source>
</evidence>
<comment type="subcellular location">
    <subcellularLocation>
        <location evidence="1">Endoplasmic reticulum membrane</location>
        <topology evidence="1">Multi-pass membrane protein</topology>
    </subcellularLocation>
</comment>
<dbReference type="EC" id="2.4.1.256" evidence="4 14"/>
<dbReference type="OrthoDB" id="4769at2759"/>
<comment type="pathway">
    <text evidence="2">Protein modification; protein glycosylation.</text>
</comment>
<feature type="transmembrane region" description="Helical" evidence="14">
    <location>
        <begin position="129"/>
        <end position="149"/>
    </location>
</feature>
<dbReference type="PANTHER" id="PTHR12989:SF10">
    <property type="entry name" value="DOL-P-GLC:GLC(2)MAN(9)GLCNAC(2)-PP-DOL ALPHA-1,2-GLUCOSYLTRANSFERASE-RELATED"/>
    <property type="match status" value="1"/>
</dbReference>
<evidence type="ECO:0000256" key="1">
    <source>
        <dbReference type="ARBA" id="ARBA00004477"/>
    </source>
</evidence>
<feature type="transmembrane region" description="Helical" evidence="14">
    <location>
        <begin position="161"/>
        <end position="182"/>
    </location>
</feature>
<dbReference type="EMBL" id="JAACNH010000006">
    <property type="protein sequence ID" value="KAG8439898.1"/>
    <property type="molecule type" value="Genomic_DNA"/>
</dbReference>
<feature type="transmembrane region" description="Helical" evidence="14">
    <location>
        <begin position="279"/>
        <end position="299"/>
    </location>
</feature>
<comment type="catalytic activity">
    <reaction evidence="13">
        <text>an alpha-D-Glc-(1-&gt;3)-alpha-D-Glc-(1-&gt;3)-alpha-D-Man-(1-&gt;2)-alpha-D-Man-(1-&gt;2)-alpha-D-Man-(1-&gt;3)-[alpha-D-Man-(1-&gt;2)-alpha-D-Man-(1-&gt;3)-[alpha-D-Man-(1-&gt;2)-alpha-D-Man-(1-&gt;6)]-alpha-D-Man-(1-&gt;6)]-beta-D-Man-(1-&gt;4)-beta-D-GlcNAc-(1-&gt;4)-alpha-D-GlcNAc-diphospho-di-trans,poly-cis-dolichol + a di-trans,poly-cis-dolichyl beta-D-glucosyl phosphate = a alpha-D-Glc-(1-&gt;2)-alpha-D-Glc-(1-&gt;3)-alpha-D-Glc-(1-&gt;3)-alpha-D-Man-(1-&gt;2)-alpha-D-Man-(1-&gt;2)-alpha-D-Man-(1-&gt;3)-[alpha-D-Man-(1-&gt;2)-alpha-D-Man-(1-&gt;3)-[alpha-D-Man-(1-&gt;2)-alpha-D-Man-(1-&gt;6)]-alpha-D-Man-(1-&gt;6)]-beta-D-Man-(1-&gt;4)-beta-D-GlcNAc-(1-&gt;4)-alpha-D-GlcNAc-diphospho-di-trans,poly-cis-dolichol + a di-trans,poly-cis-dolichyl phosphate + H(+)</text>
        <dbReference type="Rhea" id="RHEA:29543"/>
        <dbReference type="Rhea" id="RHEA-COMP:19498"/>
        <dbReference type="Rhea" id="RHEA-COMP:19502"/>
        <dbReference type="Rhea" id="RHEA-COMP:19512"/>
        <dbReference type="Rhea" id="RHEA-COMP:19522"/>
        <dbReference type="ChEBI" id="CHEBI:15378"/>
        <dbReference type="ChEBI" id="CHEBI:57525"/>
        <dbReference type="ChEBI" id="CHEBI:57683"/>
        <dbReference type="ChEBI" id="CHEBI:132522"/>
        <dbReference type="ChEBI" id="CHEBI:132523"/>
        <dbReference type="EC" id="2.4.1.256"/>
    </reaction>
    <physiologicalReaction direction="left-to-right" evidence="13">
        <dbReference type="Rhea" id="RHEA:29544"/>
    </physiologicalReaction>
</comment>
<evidence type="ECO:0000256" key="14">
    <source>
        <dbReference type="PIRNR" id="PIRNR028810"/>
    </source>
</evidence>
<feature type="transmembrane region" description="Helical" evidence="14">
    <location>
        <begin position="397"/>
        <end position="414"/>
    </location>
</feature>
<accession>A0A8T2J8Z0</accession>
<keyword evidence="8 14" id="KW-0812">Transmembrane</keyword>
<evidence type="ECO:0000256" key="5">
    <source>
        <dbReference type="ARBA" id="ARBA00018512"/>
    </source>
</evidence>
<keyword evidence="11 14" id="KW-0472">Membrane</keyword>
<name>A0A8T2J8Z0_9PIPI</name>
<keyword evidence="9" id="KW-0256">Endoplasmic reticulum</keyword>
<feature type="transmembrane region" description="Helical" evidence="14">
    <location>
        <begin position="421"/>
        <end position="442"/>
    </location>
</feature>
<dbReference type="GO" id="GO:0106073">
    <property type="term" value="F:dolichyl pyrophosphate Glc2Man9GlcNAc2 alpha-1,2-glucosyltransferase activity"/>
    <property type="evidence" value="ECO:0007669"/>
    <property type="project" value="UniProtKB-UniRule"/>
</dbReference>
<evidence type="ECO:0000313" key="15">
    <source>
        <dbReference type="EMBL" id="KAG8439898.1"/>
    </source>
</evidence>
<evidence type="ECO:0000256" key="3">
    <source>
        <dbReference type="ARBA" id="ARBA00010600"/>
    </source>
</evidence>
<evidence type="ECO:0000256" key="13">
    <source>
        <dbReference type="ARBA" id="ARBA00048064"/>
    </source>
</evidence>
<evidence type="ECO:0000256" key="10">
    <source>
        <dbReference type="ARBA" id="ARBA00022989"/>
    </source>
</evidence>
<evidence type="ECO:0000256" key="6">
    <source>
        <dbReference type="ARBA" id="ARBA00022676"/>
    </source>
</evidence>
<feature type="transmembrane region" description="Helical" evidence="14">
    <location>
        <begin position="40"/>
        <end position="57"/>
    </location>
</feature>
<proteinExistence type="inferred from homology"/>
<sequence length="502" mass="59394">MVLYTGIVRYYHSPYNLVSDFLSFRLQTIKRFSMENLEGYYFSALFSGCFLLSSLLFSKITREQRDPYMDEIFHIPQAQLYCQGHFNQWDPMITTLPGLYLLSVGMVKPAAWLFGWNENVVCSNGMLRFINLLFSLGSLYMLYSIISKIHYKNKVSSFRKIISTLTLYLFPTLYFFTFLYYTDTGSTFFVLFTYLMCLYGNHKSAALLGLCAFFFRQTNIIWIIFCAGNVISEKLTEAWKIDLKKREDKPSARGSFSELVKALTFLVQYSLSFRNMISLVLLTWPYITLVFGFLVFLVYNGAVVVGDKTSHEVCINFPQLFYFFGFTLIFSFPHLVSVQKLTDFIKSVWRRPFLYIALAGISVILIWKFTYVHKYLVADNRHYTFYVWKKIFQRHELIKYLLVSAYLFAAWSFTDSLKGKSVFWILMFFFCLLAATVPQKLLEFRYFIVPYLIFRLNIPIPSSIRLLLELLVYILVNVFTFYLFLHKTFRWPDNEETQRFMW</sequence>
<dbReference type="InterPro" id="IPR016900">
    <property type="entry name" value="Alg10"/>
</dbReference>
<keyword evidence="16" id="KW-1185">Reference proteome</keyword>
<dbReference type="GO" id="GO:0005789">
    <property type="term" value="C:endoplasmic reticulum membrane"/>
    <property type="evidence" value="ECO:0007669"/>
    <property type="project" value="UniProtKB-SubCell"/>
</dbReference>
<keyword evidence="6 14" id="KW-0328">Glycosyltransferase</keyword>
<evidence type="ECO:0000256" key="2">
    <source>
        <dbReference type="ARBA" id="ARBA00004922"/>
    </source>
</evidence>
<dbReference type="Pfam" id="PF04922">
    <property type="entry name" value="DIE2_ALG10"/>
    <property type="match status" value="1"/>
</dbReference>
<comment type="caution">
    <text evidence="15">The sequence shown here is derived from an EMBL/GenBank/DDBJ whole genome shotgun (WGS) entry which is preliminary data.</text>
</comment>
<protein>
    <recommendedName>
        <fullName evidence="5 14">Dol-P-Glc:Glc(2)Man(9)GlcNAc(2)-PP-Dol alpha-1,2-glucosyltransferase</fullName>
        <ecNumber evidence="4 14">2.4.1.256</ecNumber>
    </recommendedName>
</protein>
<dbReference type="PANTHER" id="PTHR12989">
    <property type="entry name" value="ALPHA-1,2-GLUCOSYLTRANSFERASE ALG10"/>
    <property type="match status" value="1"/>
</dbReference>
<evidence type="ECO:0000256" key="9">
    <source>
        <dbReference type="ARBA" id="ARBA00022824"/>
    </source>
</evidence>
<dbReference type="Proteomes" id="UP000812440">
    <property type="component" value="Chromosome 3"/>
</dbReference>
<gene>
    <name evidence="15" type="ORF">GDO86_005892</name>
</gene>
<evidence type="ECO:0000256" key="11">
    <source>
        <dbReference type="ARBA" id="ARBA00023136"/>
    </source>
</evidence>
<comment type="similarity">
    <text evidence="3 14">Belongs to the ALG10 glucosyltransferase family.</text>
</comment>
<dbReference type="PIRSF" id="PIRSF028810">
    <property type="entry name" value="Alpha1_2_glucosyltferase_Alg10"/>
    <property type="match status" value="1"/>
</dbReference>
<organism evidence="15 16">
    <name type="scientific">Hymenochirus boettgeri</name>
    <name type="common">Congo dwarf clawed frog</name>
    <dbReference type="NCBI Taxonomy" id="247094"/>
    <lineage>
        <taxon>Eukaryota</taxon>
        <taxon>Metazoa</taxon>
        <taxon>Chordata</taxon>
        <taxon>Craniata</taxon>
        <taxon>Vertebrata</taxon>
        <taxon>Euteleostomi</taxon>
        <taxon>Amphibia</taxon>
        <taxon>Batrachia</taxon>
        <taxon>Anura</taxon>
        <taxon>Pipoidea</taxon>
        <taxon>Pipidae</taxon>
        <taxon>Pipinae</taxon>
        <taxon>Hymenochirus</taxon>
    </lineage>
</organism>
<evidence type="ECO:0000256" key="12">
    <source>
        <dbReference type="ARBA" id="ARBA00044727"/>
    </source>
</evidence>
<feature type="transmembrane region" description="Helical" evidence="14">
    <location>
        <begin position="188"/>
        <end position="215"/>
    </location>
</feature>
<keyword evidence="10 14" id="KW-1133">Transmembrane helix</keyword>
<feature type="transmembrane region" description="Helical" evidence="14">
    <location>
        <begin position="462"/>
        <end position="485"/>
    </location>
</feature>